<evidence type="ECO:0000256" key="3">
    <source>
        <dbReference type="ARBA" id="ARBA00022946"/>
    </source>
</evidence>
<evidence type="ECO:0000256" key="6">
    <source>
        <dbReference type="ARBA" id="ARBA00023274"/>
    </source>
</evidence>
<comment type="subcellular location">
    <subcellularLocation>
        <location evidence="1">Mitochondrion</location>
    </subcellularLocation>
</comment>
<accession>A0AAQ4E695</accession>
<dbReference type="PANTHER" id="PTHR12810:SF0">
    <property type="entry name" value="SMALL RIBOSOMAL SUBUNIT PROTEIN MS29"/>
    <property type="match status" value="1"/>
</dbReference>
<dbReference type="PRINTS" id="PR01716">
    <property type="entry name" value="DEATHASSOCP3"/>
</dbReference>
<dbReference type="Pfam" id="PF10236">
    <property type="entry name" value="DAP3"/>
    <property type="match status" value="1"/>
</dbReference>
<protein>
    <recommendedName>
        <fullName evidence="7">Small ribosomal subunit protein mS29</fullName>
    </recommendedName>
</protein>
<dbReference type="GO" id="GO:0005763">
    <property type="term" value="C:mitochondrial small ribosomal subunit"/>
    <property type="evidence" value="ECO:0007669"/>
    <property type="project" value="TreeGrafter"/>
</dbReference>
<keyword evidence="9" id="KW-1185">Reference proteome</keyword>
<reference evidence="8 9" key="1">
    <citation type="journal article" date="2023" name="Arcadia Sci">
        <title>De novo assembly of a long-read Amblyomma americanum tick genome.</title>
        <authorList>
            <person name="Chou S."/>
            <person name="Poskanzer K.E."/>
            <person name="Rollins M."/>
            <person name="Thuy-Boun P.S."/>
        </authorList>
    </citation>
    <scope>NUCLEOTIDE SEQUENCE [LARGE SCALE GENOMIC DNA]</scope>
    <source>
        <strain evidence="8">F_SG_1</strain>
        <tissue evidence="8">Salivary glands</tissue>
    </source>
</reference>
<dbReference type="Proteomes" id="UP001321473">
    <property type="component" value="Unassembled WGS sequence"/>
</dbReference>
<dbReference type="GO" id="GO:0006915">
    <property type="term" value="P:apoptotic process"/>
    <property type="evidence" value="ECO:0007669"/>
    <property type="project" value="InterPro"/>
</dbReference>
<comment type="similarity">
    <text evidence="2">Belongs to the mitochondrion-specific ribosomal protein mS29 family.</text>
</comment>
<keyword evidence="5" id="KW-0496">Mitochondrion</keyword>
<dbReference type="GO" id="GO:0003735">
    <property type="term" value="F:structural constituent of ribosome"/>
    <property type="evidence" value="ECO:0007669"/>
    <property type="project" value="TreeGrafter"/>
</dbReference>
<name>A0AAQ4E695_AMBAM</name>
<dbReference type="InterPro" id="IPR019368">
    <property type="entry name" value="Ribosomal_mS29"/>
</dbReference>
<keyword evidence="4" id="KW-0689">Ribosomal protein</keyword>
<evidence type="ECO:0000256" key="7">
    <source>
        <dbReference type="ARBA" id="ARBA00035140"/>
    </source>
</evidence>
<dbReference type="EMBL" id="JARKHS020021481">
    <property type="protein sequence ID" value="KAK8770210.1"/>
    <property type="molecule type" value="Genomic_DNA"/>
</dbReference>
<organism evidence="8 9">
    <name type="scientific">Amblyomma americanum</name>
    <name type="common">Lone star tick</name>
    <dbReference type="NCBI Taxonomy" id="6943"/>
    <lineage>
        <taxon>Eukaryota</taxon>
        <taxon>Metazoa</taxon>
        <taxon>Ecdysozoa</taxon>
        <taxon>Arthropoda</taxon>
        <taxon>Chelicerata</taxon>
        <taxon>Arachnida</taxon>
        <taxon>Acari</taxon>
        <taxon>Parasitiformes</taxon>
        <taxon>Ixodida</taxon>
        <taxon>Ixodoidea</taxon>
        <taxon>Ixodidae</taxon>
        <taxon>Amblyomminae</taxon>
        <taxon>Amblyomma</taxon>
    </lineage>
</organism>
<evidence type="ECO:0000256" key="4">
    <source>
        <dbReference type="ARBA" id="ARBA00022980"/>
    </source>
</evidence>
<keyword evidence="6" id="KW-0687">Ribonucleoprotein</keyword>
<dbReference type="InterPro" id="IPR008092">
    <property type="entry name" value="Ribosomal_mS29_met"/>
</dbReference>
<evidence type="ECO:0000313" key="8">
    <source>
        <dbReference type="EMBL" id="KAK8770210.1"/>
    </source>
</evidence>
<proteinExistence type="inferred from homology"/>
<keyword evidence="3" id="KW-0809">Transit peptide</keyword>
<sequence length="424" mass="48932">MWFYFCLQRARESLVVAAAHCSWSGMALKISRLLLQSKDLRHGHMSAKCFATQVAVAPEKTFCHFRTTESNPTNHTKEHEARFYTVPQDVQKSVFGVYKVPKKLEILNDMFAEMSIMVRQPFLEVKSYIESYDYSLPALRIMLYGKMGCGKAVTQAHLLHYAALNDWIIVSKEYAAHWVKRPKDHAQNASDETLIDSPIDAAVWLQHFRVLNAARLKELNLTTSQAYKWSEREVTEKGEPLTNIVDHGVERMKHACDCMGALLQEIKLQTDAGRMKTMVIVKGVNSFWQNTYLRRLDKSFIPAKDLTIVRHFKEILKGDWRNAAIVVSVDEAAQSLKHLGFTHENVPCYYPKYLLGLEGFEFFEPFLPVNVPKYSEKEIDSCLDYYIDRGFIQNPKGWTEEGKAELKFISGYNPRELAKVCRWR</sequence>
<evidence type="ECO:0000256" key="5">
    <source>
        <dbReference type="ARBA" id="ARBA00023128"/>
    </source>
</evidence>
<evidence type="ECO:0000313" key="9">
    <source>
        <dbReference type="Proteomes" id="UP001321473"/>
    </source>
</evidence>
<gene>
    <name evidence="8" type="ORF">V5799_013326</name>
</gene>
<evidence type="ECO:0000256" key="1">
    <source>
        <dbReference type="ARBA" id="ARBA00004173"/>
    </source>
</evidence>
<dbReference type="AlphaFoldDB" id="A0AAQ4E695"/>
<evidence type="ECO:0000256" key="2">
    <source>
        <dbReference type="ARBA" id="ARBA00009863"/>
    </source>
</evidence>
<comment type="caution">
    <text evidence="8">The sequence shown here is derived from an EMBL/GenBank/DDBJ whole genome shotgun (WGS) entry which is preliminary data.</text>
</comment>
<dbReference type="PANTHER" id="PTHR12810">
    <property type="entry name" value="MITOCHONDRIAL 28S RIBOSOMAL PROTEIN S29"/>
    <property type="match status" value="1"/>
</dbReference>